<dbReference type="AlphaFoldDB" id="A0A2A7B4J6"/>
<dbReference type="GO" id="GO:0004175">
    <property type="term" value="F:endopeptidase activity"/>
    <property type="evidence" value="ECO:0007669"/>
    <property type="project" value="UniProtKB-ARBA"/>
</dbReference>
<dbReference type="Proteomes" id="UP000220904">
    <property type="component" value="Unassembled WGS sequence"/>
</dbReference>
<proteinExistence type="predicted"/>
<gene>
    <name evidence="2" type="ORF">CHR60_10615</name>
</gene>
<dbReference type="InterPro" id="IPR052710">
    <property type="entry name" value="CAAX_protease"/>
</dbReference>
<dbReference type="GO" id="GO:0080120">
    <property type="term" value="P:CAAX-box protein maturation"/>
    <property type="evidence" value="ECO:0007669"/>
    <property type="project" value="UniProtKB-ARBA"/>
</dbReference>
<comment type="caution">
    <text evidence="2">The sequence shown here is derived from an EMBL/GenBank/DDBJ whole genome shotgun (WGS) entry which is preliminary data.</text>
</comment>
<feature type="domain" description="CAAX prenyl protease 2/Lysostaphin resistance protein A-like" evidence="1">
    <location>
        <begin position="48"/>
        <end position="131"/>
    </location>
</feature>
<name>A0A2A7B4J6_9FIRM</name>
<evidence type="ECO:0000313" key="3">
    <source>
        <dbReference type="Proteomes" id="UP000220904"/>
    </source>
</evidence>
<dbReference type="Pfam" id="PF02517">
    <property type="entry name" value="Rce1-like"/>
    <property type="match status" value="1"/>
</dbReference>
<dbReference type="PANTHER" id="PTHR36435">
    <property type="entry name" value="SLR1288 PROTEIN"/>
    <property type="match status" value="1"/>
</dbReference>
<reference evidence="2 3" key="1">
    <citation type="journal article" date="2017" name="Front. Microbiol.">
        <title>New Insights into the Diversity of the Genus Faecalibacterium.</title>
        <authorList>
            <person name="Benevides L."/>
            <person name="Burman S."/>
            <person name="Martin R."/>
            <person name="Robert V."/>
            <person name="Thomas M."/>
            <person name="Miquel S."/>
            <person name="Chain F."/>
            <person name="Sokol H."/>
            <person name="Bermudez-Humaran L.G."/>
            <person name="Morrison M."/>
            <person name="Langella P."/>
            <person name="Azevedo V.A."/>
            <person name="Chatel J.M."/>
            <person name="Soares S."/>
        </authorList>
    </citation>
    <scope>NUCLEOTIDE SEQUENCE [LARGE SCALE GENOMIC DNA]</scope>
    <source>
        <strain evidence="2 3">AHMP21</strain>
    </source>
</reference>
<sequence length="144" mass="14817">MGGLCVKEKQEPAAFWKTFGLAALLWAALAAGSELLFPSSAAAPAGAAGILRSCLVLPVAEELVFRGAALRLMRPLGRNAAILGQAVLFAALHGSLRAKAYALGMGLLFGWAADRSGSLLPGILLHILNNGAVLARCLAERGTP</sequence>
<evidence type="ECO:0000259" key="1">
    <source>
        <dbReference type="Pfam" id="PF02517"/>
    </source>
</evidence>
<dbReference type="InterPro" id="IPR003675">
    <property type="entry name" value="Rce1/LyrA-like_dom"/>
</dbReference>
<evidence type="ECO:0000313" key="2">
    <source>
        <dbReference type="EMBL" id="PDX86317.1"/>
    </source>
</evidence>
<dbReference type="PANTHER" id="PTHR36435:SF1">
    <property type="entry name" value="CAAX AMINO TERMINAL PROTEASE FAMILY PROTEIN"/>
    <property type="match status" value="1"/>
</dbReference>
<dbReference type="OrthoDB" id="4177129at2"/>
<organism evidence="2 3">
    <name type="scientific">Faecalibacterium prausnitzii</name>
    <dbReference type="NCBI Taxonomy" id="853"/>
    <lineage>
        <taxon>Bacteria</taxon>
        <taxon>Bacillati</taxon>
        <taxon>Bacillota</taxon>
        <taxon>Clostridia</taxon>
        <taxon>Eubacteriales</taxon>
        <taxon>Oscillospiraceae</taxon>
        <taxon>Faecalibacterium</taxon>
    </lineage>
</organism>
<dbReference type="EMBL" id="NOUV01000015">
    <property type="protein sequence ID" value="PDX86317.1"/>
    <property type="molecule type" value="Genomic_DNA"/>
</dbReference>
<accession>A0A2A7B4J6</accession>
<protein>
    <recommendedName>
        <fullName evidence="1">CAAX prenyl protease 2/Lysostaphin resistance protein A-like domain-containing protein</fullName>
    </recommendedName>
</protein>